<dbReference type="GO" id="GO:0016301">
    <property type="term" value="F:kinase activity"/>
    <property type="evidence" value="ECO:0007669"/>
    <property type="project" value="UniProtKB-KW"/>
</dbReference>
<dbReference type="RefSeq" id="WP_073141290.1">
    <property type="nucleotide sequence ID" value="NZ_FQWQ01000005.1"/>
</dbReference>
<keyword evidence="2" id="KW-0418">Kinase</keyword>
<feature type="domain" description="Phosphoribulokinase/uridine kinase" evidence="1">
    <location>
        <begin position="7"/>
        <end position="185"/>
    </location>
</feature>
<accession>A0A1M5WCL7</accession>
<evidence type="ECO:0000313" key="3">
    <source>
        <dbReference type="Proteomes" id="UP000184212"/>
    </source>
</evidence>
<dbReference type="Gene3D" id="3.40.50.300">
    <property type="entry name" value="P-loop containing nucleotide triphosphate hydrolases"/>
    <property type="match status" value="1"/>
</dbReference>
<evidence type="ECO:0000259" key="1">
    <source>
        <dbReference type="Pfam" id="PF00485"/>
    </source>
</evidence>
<dbReference type="PRINTS" id="PR00988">
    <property type="entry name" value="URIDINKINASE"/>
</dbReference>
<reference evidence="2 3" key="1">
    <citation type="submission" date="2016-11" db="EMBL/GenBank/DDBJ databases">
        <authorList>
            <person name="Jaros S."/>
            <person name="Januszkiewicz K."/>
            <person name="Wedrychowicz H."/>
        </authorList>
    </citation>
    <scope>NUCLEOTIDE SEQUENCE [LARGE SCALE GENOMIC DNA]</scope>
    <source>
        <strain evidence="2 3">DSM 24574</strain>
    </source>
</reference>
<dbReference type="SUPFAM" id="SSF52540">
    <property type="entry name" value="P-loop containing nucleoside triphosphate hydrolases"/>
    <property type="match status" value="1"/>
</dbReference>
<keyword evidence="3" id="KW-1185">Reference proteome</keyword>
<dbReference type="STRING" id="947013.SAMN04488109_5582"/>
<dbReference type="Proteomes" id="UP000184212">
    <property type="component" value="Unassembled WGS sequence"/>
</dbReference>
<dbReference type="PANTHER" id="PTHR10285">
    <property type="entry name" value="URIDINE KINASE"/>
    <property type="match status" value="1"/>
</dbReference>
<dbReference type="GO" id="GO:0005524">
    <property type="term" value="F:ATP binding"/>
    <property type="evidence" value="ECO:0007669"/>
    <property type="project" value="InterPro"/>
</dbReference>
<dbReference type="AlphaFoldDB" id="A0A1M5WCL7"/>
<keyword evidence="2" id="KW-0808">Transferase</keyword>
<dbReference type="OrthoDB" id="9777642at2"/>
<proteinExistence type="predicted"/>
<dbReference type="EMBL" id="FQWQ01000005">
    <property type="protein sequence ID" value="SHH85246.1"/>
    <property type="molecule type" value="Genomic_DNA"/>
</dbReference>
<dbReference type="InterPro" id="IPR006083">
    <property type="entry name" value="PRK/URK"/>
</dbReference>
<organism evidence="2 3">
    <name type="scientific">Chryseolinea serpens</name>
    <dbReference type="NCBI Taxonomy" id="947013"/>
    <lineage>
        <taxon>Bacteria</taxon>
        <taxon>Pseudomonadati</taxon>
        <taxon>Bacteroidota</taxon>
        <taxon>Cytophagia</taxon>
        <taxon>Cytophagales</taxon>
        <taxon>Fulvivirgaceae</taxon>
        <taxon>Chryseolinea</taxon>
    </lineage>
</organism>
<sequence length="204" mass="24092">MRQPYTIGITGGSGSGKTYFIEQLASHFQPQEICLISQDHYYKPIETQVIDEKGIQNFDLPEAIEREQLHADILKLKRGEPLLKKEYMFNKVDSQPKMLEFKPAPILIIEGLFVQYYPEIEKELDLKIFIEAKDYLKLSRRIRRDNEERGYDLDDVLYRYQHHVMPVYESLIKPLKHHADFIIPNNRHFERALHVMVAALKAHL</sequence>
<evidence type="ECO:0000313" key="2">
    <source>
        <dbReference type="EMBL" id="SHH85246.1"/>
    </source>
</evidence>
<gene>
    <name evidence="2" type="ORF">SAMN04488109_5582</name>
</gene>
<dbReference type="InterPro" id="IPR027417">
    <property type="entry name" value="P-loop_NTPase"/>
</dbReference>
<dbReference type="Pfam" id="PF00485">
    <property type="entry name" value="PRK"/>
    <property type="match status" value="1"/>
</dbReference>
<protein>
    <submittedName>
        <fullName evidence="2">Uridine kinase</fullName>
    </submittedName>
</protein>
<name>A0A1M5WCL7_9BACT</name>